<reference evidence="1 2" key="1">
    <citation type="submission" date="2022-06" db="EMBL/GenBank/DDBJ databases">
        <title>Isolation of gut microbiota from human fecal samples.</title>
        <authorList>
            <person name="Pamer E.G."/>
            <person name="Barat B."/>
            <person name="Waligurski E."/>
            <person name="Medina S."/>
            <person name="Paddock L."/>
            <person name="Mostad J."/>
        </authorList>
    </citation>
    <scope>NUCLEOTIDE SEQUENCE [LARGE SCALE GENOMIC DNA]</scope>
    <source>
        <strain evidence="1 2">SL.3.17</strain>
    </source>
</reference>
<comment type="caution">
    <text evidence="1">The sequence shown here is derived from an EMBL/GenBank/DDBJ whole genome shotgun (WGS) entry which is preliminary data.</text>
</comment>
<evidence type="ECO:0000313" key="2">
    <source>
        <dbReference type="Proteomes" id="UP001524502"/>
    </source>
</evidence>
<dbReference type="InterPro" id="IPR058243">
    <property type="entry name" value="Phage_VG64"/>
</dbReference>
<evidence type="ECO:0008006" key="3">
    <source>
        <dbReference type="Google" id="ProtNLM"/>
    </source>
</evidence>
<sequence>MKKKIVLMALVLVMAVAGTIVFVGCTEASQVSYNVSQEADNFNVLRRFAVINTRTDKVEFELIGAFSLEDESGNEVSKKVYVTCEMEDGSYKKHIIGLNKDTFYVVEDLGGAKVNKYKYQVNYIPESIVPITIVQHD</sequence>
<gene>
    <name evidence="1" type="ORF">NE619_17895</name>
</gene>
<dbReference type="EMBL" id="JANFXK010000049">
    <property type="protein sequence ID" value="MCQ4638605.1"/>
    <property type="molecule type" value="Genomic_DNA"/>
</dbReference>
<name>A0ABT1RTW3_9FIRM</name>
<dbReference type="Pfam" id="PF25682">
    <property type="entry name" value="Phage_VG64"/>
    <property type="match status" value="1"/>
</dbReference>
<organism evidence="1 2">
    <name type="scientific">Anaerovorax odorimutans</name>
    <dbReference type="NCBI Taxonomy" id="109327"/>
    <lineage>
        <taxon>Bacteria</taxon>
        <taxon>Bacillati</taxon>
        <taxon>Bacillota</taxon>
        <taxon>Clostridia</taxon>
        <taxon>Peptostreptococcales</taxon>
        <taxon>Anaerovoracaceae</taxon>
        <taxon>Anaerovorax</taxon>
    </lineage>
</organism>
<evidence type="ECO:0000313" key="1">
    <source>
        <dbReference type="EMBL" id="MCQ4638605.1"/>
    </source>
</evidence>
<dbReference type="Proteomes" id="UP001524502">
    <property type="component" value="Unassembled WGS sequence"/>
</dbReference>
<protein>
    <recommendedName>
        <fullName evidence="3">Lipoprotein</fullName>
    </recommendedName>
</protein>
<accession>A0ABT1RTW3</accession>
<dbReference type="RefSeq" id="WP_256133811.1">
    <property type="nucleotide sequence ID" value="NZ_JANFXK010000049.1"/>
</dbReference>
<keyword evidence="2" id="KW-1185">Reference proteome</keyword>
<proteinExistence type="predicted"/>
<dbReference type="PROSITE" id="PS51257">
    <property type="entry name" value="PROKAR_LIPOPROTEIN"/>
    <property type="match status" value="1"/>
</dbReference>